<feature type="chain" id="PRO_5004073351" evidence="1">
    <location>
        <begin position="33"/>
        <end position="838"/>
    </location>
</feature>
<dbReference type="OrthoDB" id="9802600at2"/>
<evidence type="ECO:0000259" key="3">
    <source>
        <dbReference type="Pfam" id="PF22124"/>
    </source>
</evidence>
<evidence type="ECO:0000313" key="4">
    <source>
        <dbReference type="EMBL" id="EMI54883.1"/>
    </source>
</evidence>
<dbReference type="InterPro" id="IPR008928">
    <property type="entry name" value="6-hairpin_glycosidase_sf"/>
</dbReference>
<dbReference type="InterPro" id="IPR012341">
    <property type="entry name" value="6hp_glycosidase-like_sf"/>
</dbReference>
<organism evidence="4 5">
    <name type="scientific">Rhodopirellula sallentina SM41</name>
    <dbReference type="NCBI Taxonomy" id="1263870"/>
    <lineage>
        <taxon>Bacteria</taxon>
        <taxon>Pseudomonadati</taxon>
        <taxon>Planctomycetota</taxon>
        <taxon>Planctomycetia</taxon>
        <taxon>Pirellulales</taxon>
        <taxon>Pirellulaceae</taxon>
        <taxon>Rhodopirellula</taxon>
    </lineage>
</organism>
<dbReference type="AlphaFoldDB" id="M5UFU7"/>
<keyword evidence="1" id="KW-0732">Signal</keyword>
<dbReference type="InterPro" id="IPR054363">
    <property type="entry name" value="GH95_cat"/>
</dbReference>
<dbReference type="GO" id="GO:0005975">
    <property type="term" value="P:carbohydrate metabolic process"/>
    <property type="evidence" value="ECO:0007669"/>
    <property type="project" value="InterPro"/>
</dbReference>
<name>M5UFU7_9BACT</name>
<dbReference type="Proteomes" id="UP000011885">
    <property type="component" value="Unassembled WGS sequence"/>
</dbReference>
<evidence type="ECO:0000313" key="5">
    <source>
        <dbReference type="Proteomes" id="UP000011885"/>
    </source>
</evidence>
<dbReference type="PANTHER" id="PTHR31084:SF0">
    <property type="entry name" value="ALPHA-L-FUCOSIDASE 2"/>
    <property type="match status" value="1"/>
</dbReference>
<comment type="caution">
    <text evidence="4">The sequence shown here is derived from an EMBL/GenBank/DDBJ whole genome shotgun (WGS) entry which is preliminary data.</text>
</comment>
<dbReference type="Gene3D" id="1.50.10.10">
    <property type="match status" value="1"/>
</dbReference>
<dbReference type="Pfam" id="PF14498">
    <property type="entry name" value="Glyco_hyd_65N_2"/>
    <property type="match status" value="1"/>
</dbReference>
<gene>
    <name evidence="4" type="ORF">RSSM_03663</name>
</gene>
<reference evidence="4 5" key="1">
    <citation type="journal article" date="2013" name="Mar. Genomics">
        <title>Expression of sulfatases in Rhodopirellula baltica and the diversity of sulfatases in the genus Rhodopirellula.</title>
        <authorList>
            <person name="Wegner C.E."/>
            <person name="Richter-Heitmann T."/>
            <person name="Klindworth A."/>
            <person name="Klockow C."/>
            <person name="Richter M."/>
            <person name="Achstetter T."/>
            <person name="Glockner F.O."/>
            <person name="Harder J."/>
        </authorList>
    </citation>
    <scope>NUCLEOTIDE SEQUENCE [LARGE SCALE GENOMIC DNA]</scope>
    <source>
        <strain evidence="4 5">SM41</strain>
    </source>
</reference>
<dbReference type="InterPro" id="IPR027414">
    <property type="entry name" value="GH95_N_dom"/>
</dbReference>
<dbReference type="EMBL" id="ANOH01000254">
    <property type="protein sequence ID" value="EMI54883.1"/>
    <property type="molecule type" value="Genomic_DNA"/>
</dbReference>
<accession>M5UFU7</accession>
<feature type="domain" description="Glycosyl hydrolase family 95 N-terminal" evidence="2">
    <location>
        <begin position="48"/>
        <end position="295"/>
    </location>
</feature>
<dbReference type="PATRIC" id="fig|1263870.3.peg.3885"/>
<dbReference type="Pfam" id="PF22124">
    <property type="entry name" value="Glyco_hydro_95_cat"/>
    <property type="match status" value="1"/>
</dbReference>
<dbReference type="SUPFAM" id="SSF48208">
    <property type="entry name" value="Six-hairpin glycosidases"/>
    <property type="match status" value="1"/>
</dbReference>
<dbReference type="PANTHER" id="PTHR31084">
    <property type="entry name" value="ALPHA-L-FUCOSIDASE 2"/>
    <property type="match status" value="1"/>
</dbReference>
<feature type="signal peptide" evidence="1">
    <location>
        <begin position="1"/>
        <end position="32"/>
    </location>
</feature>
<feature type="domain" description="Glycosyl hydrolase family 95 catalytic" evidence="3">
    <location>
        <begin position="321"/>
        <end position="721"/>
    </location>
</feature>
<keyword evidence="5" id="KW-1185">Reference proteome</keyword>
<dbReference type="GO" id="GO:0004560">
    <property type="term" value="F:alpha-L-fucosidase activity"/>
    <property type="evidence" value="ECO:0007669"/>
    <property type="project" value="TreeGrafter"/>
</dbReference>
<sequence length="838" mass="94244">MLILTVRAAKSIHFAVANILFLSVSSPFSANAADESLSPHPNKRVVCSQPAEQWQDGMVTGNGLLGTLHYGEPRDEIAVVNSHLFLTPNGAPFEIPDMSDQVAPMRDLMLSGEIGMGYRGYHDELLRRRGLEVKRQNYYGMVNSQKFHSGYQIRTQMDGDGDVRGYQRLMRYQTGEVVTRWTDNAGEWTRRSFASRAENVLVTEVIAPQGAAMSGRFSLERVPKTPSNVKVKFSAESGDGSKMLKVAALYHPVAGRQAGYEGVTRVILPEGGSAHVDENDFVVADAPRVLLLTTLDRYREESMRWEPGTLEQMLEEVEPAYDALLAPHVAIQQEMFDRVDIDLGGDPAERDMDTIELLTLEENSLDRISAALVEKLFYTSRYLFMASSGSQYAPRLCGMFTGEWDSAWSGDYTCDANVNLAVLGGGVVDLPECMEGYFQILERTKPQWRHAAERFWGCRGIVGPVRIDGEVAIPIHCGPYHAHFTATGLGPWLVYPMFEHYLITGDEAFLRYRVYPFLEEMTVFYEDFLTRRDANGKLVFVPSNSPENAWKGIQPRTSAAINSTMDIAAAKHCLNMLLQTREILGIEEDGASRKWQAMLDDMPPYLVNDDGALKEWAWPTIGENYSHRHSSHMYAVWPSNDINMDDPQTRDLVPAVKRALEKRDHKVREAHDALQRSIAWIRMKEGESFYKILKYLLENGYLYDSLTTSHNNGHHVYNYDMILCMQGLLTEMIVTTQPDTLEVLPAMPRVFHHGSLSGIRGRNQTTIESLRWDFDPQSGSGSVVVDVVSQVDQSLDVIHRAGIESITASSKVEESSLGDHARRVHFPVGETVRIEIRF</sequence>
<evidence type="ECO:0000256" key="1">
    <source>
        <dbReference type="SAM" id="SignalP"/>
    </source>
</evidence>
<dbReference type="RefSeq" id="WP_008681231.1">
    <property type="nucleotide sequence ID" value="NZ_ANOH01000254.1"/>
</dbReference>
<proteinExistence type="predicted"/>
<protein>
    <submittedName>
        <fullName evidence="4">Alpha-L-fucosidase</fullName>
    </submittedName>
</protein>
<evidence type="ECO:0000259" key="2">
    <source>
        <dbReference type="Pfam" id="PF14498"/>
    </source>
</evidence>